<evidence type="ECO:0000259" key="1">
    <source>
        <dbReference type="Pfam" id="PF01551"/>
    </source>
</evidence>
<dbReference type="EMBL" id="OX365700">
    <property type="protein sequence ID" value="CAI4029613.1"/>
    <property type="molecule type" value="Genomic_DNA"/>
</dbReference>
<feature type="domain" description="M23ase beta-sheet core" evidence="1">
    <location>
        <begin position="94"/>
        <end position="213"/>
    </location>
</feature>
<name>A0AA86JXA5_9BACT</name>
<dbReference type="SUPFAM" id="SSF51261">
    <property type="entry name" value="Duplicated hybrid motif"/>
    <property type="match status" value="1"/>
</dbReference>
<dbReference type="KEGG" id="nti:DNFV4_00031"/>
<protein>
    <submittedName>
        <fullName evidence="2">M23 family metallopeptidase</fullName>
    </submittedName>
</protein>
<gene>
    <name evidence="2" type="ORF">DNFV4_00031</name>
</gene>
<keyword evidence="3" id="KW-1185">Reference proteome</keyword>
<dbReference type="Gene3D" id="2.70.70.10">
    <property type="entry name" value="Glucose Permease (Domain IIA)"/>
    <property type="match status" value="1"/>
</dbReference>
<accession>A0AA86JXA5</accession>
<organism evidence="2 3">
    <name type="scientific">Nitrospira tepida</name>
    <dbReference type="NCBI Taxonomy" id="2973512"/>
    <lineage>
        <taxon>Bacteria</taxon>
        <taxon>Pseudomonadati</taxon>
        <taxon>Nitrospirota</taxon>
        <taxon>Nitrospiria</taxon>
        <taxon>Nitrospirales</taxon>
        <taxon>Nitrospiraceae</taxon>
        <taxon>Nitrospira</taxon>
    </lineage>
</organism>
<dbReference type="AlphaFoldDB" id="A0AA86JXA5"/>
<sequence>MCRISWLRIGSRVSGSRVTRYAFLWVIPLFVIGSGPAAGEAGPDSDPVLSPRELALSLPLDCRLTETCWVANYVDVNPGAQAQDFHCQPRTYDGHDGVDFAIRDLDQMHRGVSVIAAVSGTVRAIRNDMEDVLLEHDAAGRSITGRECGNGVVMDHDGGWQTQYCHLRRDSVRVRVGERVARGSELGLVGISGKTTFPHLHLTVRHNGKIVDPFTGLGLGAGCRSQGRSLWAEPQSIPYEEVALYNLGLSDEPPRIADIRRGQARQPGLDRTAQRLVLWVDLFGVQKGDRVRLRITGPHDQSLLDYEQVIDRTRARQFLFAGRSRTAPEWVEGLYNGEVILRRTHPEKVFTTRATTSMFLK</sequence>
<evidence type="ECO:0000313" key="3">
    <source>
        <dbReference type="Proteomes" id="UP001179121"/>
    </source>
</evidence>
<dbReference type="InterPro" id="IPR050570">
    <property type="entry name" value="Cell_wall_metabolism_enzyme"/>
</dbReference>
<dbReference type="GO" id="GO:0004222">
    <property type="term" value="F:metalloendopeptidase activity"/>
    <property type="evidence" value="ECO:0007669"/>
    <property type="project" value="TreeGrafter"/>
</dbReference>
<dbReference type="Proteomes" id="UP001179121">
    <property type="component" value="Chromosome"/>
</dbReference>
<proteinExistence type="predicted"/>
<dbReference type="PANTHER" id="PTHR21666:SF270">
    <property type="entry name" value="MUREIN HYDROLASE ACTIVATOR ENVC"/>
    <property type="match status" value="1"/>
</dbReference>
<dbReference type="InterPro" id="IPR016047">
    <property type="entry name" value="M23ase_b-sheet_dom"/>
</dbReference>
<dbReference type="Pfam" id="PF01551">
    <property type="entry name" value="Peptidase_M23"/>
    <property type="match status" value="1"/>
</dbReference>
<dbReference type="InterPro" id="IPR011055">
    <property type="entry name" value="Dup_hybrid_motif"/>
</dbReference>
<dbReference type="CDD" id="cd12797">
    <property type="entry name" value="M23_peptidase"/>
    <property type="match status" value="1"/>
</dbReference>
<reference evidence="2" key="1">
    <citation type="submission" date="2022-10" db="EMBL/GenBank/DDBJ databases">
        <authorList>
            <person name="Koch H."/>
        </authorList>
    </citation>
    <scope>NUCLEOTIDE SEQUENCE</scope>
    <source>
        <strain evidence="2">DNF</strain>
    </source>
</reference>
<evidence type="ECO:0000313" key="2">
    <source>
        <dbReference type="EMBL" id="CAI4029613.1"/>
    </source>
</evidence>
<dbReference type="PANTHER" id="PTHR21666">
    <property type="entry name" value="PEPTIDASE-RELATED"/>
    <property type="match status" value="1"/>
</dbReference>